<name>A0A7M7HFP3_STRPU</name>
<dbReference type="InParanoid" id="A0A7M7HFP3"/>
<dbReference type="GO" id="GO:0051087">
    <property type="term" value="F:protein-folding chaperone binding"/>
    <property type="evidence" value="ECO:0007669"/>
    <property type="project" value="InterPro"/>
</dbReference>
<dbReference type="RefSeq" id="XP_011665012.2">
    <property type="nucleotide sequence ID" value="XM_011666710.2"/>
</dbReference>
<proteinExistence type="predicted"/>
<dbReference type="PANTHER" id="PTHR12334">
    <property type="entry name" value="BAG FAMILY MOLECULAR CHAPERONE REGULATOR 2"/>
    <property type="match status" value="1"/>
</dbReference>
<dbReference type="OrthoDB" id="6284251at2759"/>
<accession>A0A7M7HFP3</accession>
<reference evidence="4" key="1">
    <citation type="submission" date="2015-02" db="EMBL/GenBank/DDBJ databases">
        <title>Genome sequencing for Strongylocentrotus purpuratus.</title>
        <authorList>
            <person name="Murali S."/>
            <person name="Liu Y."/>
            <person name="Vee V."/>
            <person name="English A."/>
            <person name="Wang M."/>
            <person name="Skinner E."/>
            <person name="Han Y."/>
            <person name="Muzny D.M."/>
            <person name="Worley K.C."/>
            <person name="Gibbs R.A."/>
        </authorList>
    </citation>
    <scope>NUCLEOTIDE SEQUENCE</scope>
</reference>
<keyword evidence="4" id="KW-1185">Reference proteome</keyword>
<dbReference type="InterPro" id="IPR037689">
    <property type="entry name" value="BAG2"/>
</dbReference>
<dbReference type="AlphaFoldDB" id="A0A7M7HFP3"/>
<dbReference type="CTD" id="9532"/>
<protein>
    <recommendedName>
        <fullName evidence="5">BAG family molecular chaperone regulator 2</fullName>
    </recommendedName>
</protein>
<evidence type="ECO:0000313" key="4">
    <source>
        <dbReference type="Proteomes" id="UP000007110"/>
    </source>
</evidence>
<dbReference type="KEGG" id="spu:590313"/>
<reference evidence="3" key="2">
    <citation type="submission" date="2021-01" db="UniProtKB">
        <authorList>
            <consortium name="EnsemblMetazoa"/>
        </authorList>
    </citation>
    <scope>IDENTIFICATION</scope>
</reference>
<dbReference type="EnsemblMetazoa" id="XM_789922">
    <property type="protein sequence ID" value="XP_795015"/>
    <property type="gene ID" value="LOC590313"/>
</dbReference>
<evidence type="ECO:0000313" key="3">
    <source>
        <dbReference type="EnsemblMetazoa" id="XP_011665012"/>
    </source>
</evidence>
<feature type="coiled-coil region" evidence="1">
    <location>
        <begin position="40"/>
        <end position="74"/>
    </location>
</feature>
<keyword evidence="1" id="KW-0175">Coiled coil</keyword>
<evidence type="ECO:0000256" key="1">
    <source>
        <dbReference type="SAM" id="Coils"/>
    </source>
</evidence>
<dbReference type="GeneID" id="590313"/>
<evidence type="ECO:0008006" key="5">
    <source>
        <dbReference type="Google" id="ProtNLM"/>
    </source>
</evidence>
<feature type="region of interest" description="Disordered" evidence="2">
    <location>
        <begin position="14"/>
        <end position="40"/>
    </location>
</feature>
<dbReference type="Proteomes" id="UP000007110">
    <property type="component" value="Unassembled WGS sequence"/>
</dbReference>
<dbReference type="GO" id="GO:0050821">
    <property type="term" value="P:protein stabilization"/>
    <property type="evidence" value="ECO:0000318"/>
    <property type="project" value="GO_Central"/>
</dbReference>
<dbReference type="EnsemblMetazoa" id="XM_011666710">
    <property type="protein sequence ID" value="XP_011665012"/>
    <property type="gene ID" value="LOC590313"/>
</dbReference>
<dbReference type="OMA" id="LHATKMI"/>
<dbReference type="Gene3D" id="1.20.58.890">
    <property type="match status" value="1"/>
</dbReference>
<dbReference type="RefSeq" id="XP_795015.2">
    <property type="nucleotide sequence ID" value="XM_789922.5"/>
</dbReference>
<dbReference type="GO" id="GO:0000774">
    <property type="term" value="F:adenyl-nucleotide exchange factor activity"/>
    <property type="evidence" value="ECO:0000318"/>
    <property type="project" value="GO_Central"/>
</dbReference>
<sequence>MACVLVSKETEKAQNEIAIREPSSPSNTAPDEQDGGKKPNDFLLQTLDALELRVEKMRETARSIEDEKIRLLNSLNTMMQSEAIDHLSGAEREELGLYIDRLITRCLTVDINIQTIRTPAQEESLRKVKGYLRDLIDTMQANLEQCSQRVKLYLNSCLGETELMGPVDDRFQGALLGCAAEDQKMIRKKLQEIKESLSETDAFMARLQALKLDL</sequence>
<dbReference type="PANTHER" id="PTHR12334:SF6">
    <property type="entry name" value="BAG FAMILY MOLECULAR CHAPERONE REGULATOR 2"/>
    <property type="match status" value="1"/>
</dbReference>
<evidence type="ECO:0000256" key="2">
    <source>
        <dbReference type="SAM" id="MobiDB-lite"/>
    </source>
</evidence>
<organism evidence="3 4">
    <name type="scientific">Strongylocentrotus purpuratus</name>
    <name type="common">Purple sea urchin</name>
    <dbReference type="NCBI Taxonomy" id="7668"/>
    <lineage>
        <taxon>Eukaryota</taxon>
        <taxon>Metazoa</taxon>
        <taxon>Echinodermata</taxon>
        <taxon>Eleutherozoa</taxon>
        <taxon>Echinozoa</taxon>
        <taxon>Echinoidea</taxon>
        <taxon>Euechinoidea</taxon>
        <taxon>Echinacea</taxon>
        <taxon>Camarodonta</taxon>
        <taxon>Echinidea</taxon>
        <taxon>Strongylocentrotidae</taxon>
        <taxon>Strongylocentrotus</taxon>
    </lineage>
</organism>